<sequence>MVIKVGIGGLEVARSPEILETILGSCVAIMLYDKWKRIGGMAHSVLPEARGEVKDPGKYVNTAIPALITKMTIEGARPEKLVAKLAGGANMFKSFRGINVGEKNVAMAKKLLKEYGIPIVGEDVGGNSSRIVKFYLKDGKVEVRKKNNIVVI</sequence>
<comment type="similarity">
    <text evidence="3">Belongs to the CheD family.</text>
</comment>
<dbReference type="RefSeq" id="WP_013100748.1">
    <property type="nucleotide sequence ID" value="NC_014122.1"/>
</dbReference>
<evidence type="ECO:0000256" key="1">
    <source>
        <dbReference type="ARBA" id="ARBA00022500"/>
    </source>
</evidence>
<keyword evidence="2 3" id="KW-0378">Hydrolase</keyword>
<gene>
    <name evidence="3" type="primary">cheD</name>
    <name evidence="4" type="ordered locus">Metin_1353</name>
</gene>
<name>D5VTV0_METIM</name>
<evidence type="ECO:0000256" key="3">
    <source>
        <dbReference type="HAMAP-Rule" id="MF_01440"/>
    </source>
</evidence>
<keyword evidence="1 3" id="KW-0145">Chemotaxis</keyword>
<dbReference type="Pfam" id="PF03975">
    <property type="entry name" value="CheD"/>
    <property type="match status" value="1"/>
</dbReference>
<dbReference type="GeneID" id="9132384"/>
<dbReference type="InterPro" id="IPR011324">
    <property type="entry name" value="Cytotoxic_necrot_fac-like_cat"/>
</dbReference>
<evidence type="ECO:0000256" key="2">
    <source>
        <dbReference type="ARBA" id="ARBA00022801"/>
    </source>
</evidence>
<dbReference type="EMBL" id="CP002009">
    <property type="protein sequence ID" value="ADG14003.1"/>
    <property type="molecule type" value="Genomic_DNA"/>
</dbReference>
<dbReference type="Gene3D" id="3.30.1330.200">
    <property type="match status" value="1"/>
</dbReference>
<dbReference type="GO" id="GO:0050568">
    <property type="term" value="F:protein-glutamine glutaminase activity"/>
    <property type="evidence" value="ECO:0007669"/>
    <property type="project" value="UniProtKB-UniRule"/>
</dbReference>
<dbReference type="AlphaFoldDB" id="D5VTV0"/>
<dbReference type="PANTHER" id="PTHR35147">
    <property type="entry name" value="CHEMORECEPTOR GLUTAMINE DEAMIDASE CHED-RELATED"/>
    <property type="match status" value="1"/>
</dbReference>
<proteinExistence type="inferred from homology"/>
<dbReference type="KEGG" id="mif:Metin_1353"/>
<dbReference type="InterPro" id="IPR005659">
    <property type="entry name" value="Chemorcpt_Glu_NH3ase_CheD"/>
</dbReference>
<dbReference type="HOGENOM" id="CLU_087854_2_0_2"/>
<dbReference type="PANTHER" id="PTHR35147:SF1">
    <property type="entry name" value="CHEMORECEPTOR GLUTAMINE DEAMIDASE CHED-RELATED"/>
    <property type="match status" value="1"/>
</dbReference>
<keyword evidence="5" id="KW-1185">Reference proteome</keyword>
<accession>D5VTV0</accession>
<dbReference type="CDD" id="cd16352">
    <property type="entry name" value="CheD"/>
    <property type="match status" value="1"/>
</dbReference>
<evidence type="ECO:0000313" key="5">
    <source>
        <dbReference type="Proteomes" id="UP000002061"/>
    </source>
</evidence>
<comment type="catalytic activity">
    <reaction evidence="3">
        <text>L-glutaminyl-[protein] + H2O = L-glutamyl-[protein] + NH4(+)</text>
        <dbReference type="Rhea" id="RHEA:16441"/>
        <dbReference type="Rhea" id="RHEA-COMP:10207"/>
        <dbReference type="Rhea" id="RHEA-COMP:10208"/>
        <dbReference type="ChEBI" id="CHEBI:15377"/>
        <dbReference type="ChEBI" id="CHEBI:28938"/>
        <dbReference type="ChEBI" id="CHEBI:29973"/>
        <dbReference type="ChEBI" id="CHEBI:30011"/>
        <dbReference type="EC" id="3.5.1.44"/>
    </reaction>
</comment>
<dbReference type="GO" id="GO:0006935">
    <property type="term" value="P:chemotaxis"/>
    <property type="evidence" value="ECO:0007669"/>
    <property type="project" value="UniProtKB-UniRule"/>
</dbReference>
<dbReference type="eggNOG" id="arCOG02380">
    <property type="taxonomic scope" value="Archaea"/>
</dbReference>
<reference evidence="4" key="1">
    <citation type="submission" date="2010-04" db="EMBL/GenBank/DDBJ databases">
        <title>Complete sequence of Methanocaldococcus infernus ME.</title>
        <authorList>
            <consortium name="US DOE Joint Genome Institute"/>
            <person name="Lucas S."/>
            <person name="Copeland A."/>
            <person name="Lapidus A."/>
            <person name="Cheng J.-F."/>
            <person name="Bruce D."/>
            <person name="Goodwin L."/>
            <person name="Pitluck S."/>
            <person name="Munk A.C."/>
            <person name="Detter J.C."/>
            <person name="Han C."/>
            <person name="Tapia R."/>
            <person name="Land M."/>
            <person name="Hauser L."/>
            <person name="Kyrpides N."/>
            <person name="Mikhailova N."/>
            <person name="Sieprawska-Lupa M."/>
            <person name="Whitman W.B."/>
            <person name="Woyke T."/>
        </authorList>
    </citation>
    <scope>NUCLEOTIDE SEQUENCE [LARGE SCALE GENOMIC DNA]</scope>
    <source>
        <strain evidence="4">ME</strain>
    </source>
</reference>
<dbReference type="HAMAP" id="MF_01440">
    <property type="entry name" value="CheD"/>
    <property type="match status" value="1"/>
</dbReference>
<dbReference type="OrthoDB" id="10499at2157"/>
<organism evidence="4 5">
    <name type="scientific">Methanocaldococcus infernus (strain DSM 11812 / JCM 15783 / ME)</name>
    <dbReference type="NCBI Taxonomy" id="573063"/>
    <lineage>
        <taxon>Archaea</taxon>
        <taxon>Methanobacteriati</taxon>
        <taxon>Methanobacteriota</taxon>
        <taxon>Methanomada group</taxon>
        <taxon>Methanococci</taxon>
        <taxon>Methanococcales</taxon>
        <taxon>Methanocaldococcaceae</taxon>
        <taxon>Methanocaldococcus</taxon>
    </lineage>
</organism>
<dbReference type="STRING" id="573063.Metin_1353"/>
<evidence type="ECO:0000313" key="4">
    <source>
        <dbReference type="EMBL" id="ADG14003.1"/>
    </source>
</evidence>
<dbReference type="SUPFAM" id="SSF64438">
    <property type="entry name" value="CNF1/YfiH-like putative cysteine hydrolases"/>
    <property type="match status" value="1"/>
</dbReference>
<comment type="function">
    <text evidence="3">Probably deamidates glutamine residues to glutamate on methyl-accepting chemotaxis receptors (MCPs), playing an important role in chemotaxis.</text>
</comment>
<dbReference type="Proteomes" id="UP000002061">
    <property type="component" value="Chromosome"/>
</dbReference>
<dbReference type="EC" id="3.5.1.44" evidence="3"/>
<protein>
    <recommendedName>
        <fullName evidence="3">Probable chemoreceptor glutamine deamidase CheD</fullName>
        <ecNumber evidence="3">3.5.1.44</ecNumber>
    </recommendedName>
</protein>
<dbReference type="InterPro" id="IPR038592">
    <property type="entry name" value="CheD-like_sf"/>
</dbReference>